<evidence type="ECO:0008006" key="4">
    <source>
        <dbReference type="Google" id="ProtNLM"/>
    </source>
</evidence>
<accession>A0ABQ5H762</accession>
<evidence type="ECO:0000313" key="3">
    <source>
        <dbReference type="Proteomes" id="UP001151760"/>
    </source>
</evidence>
<proteinExistence type="predicted"/>
<evidence type="ECO:0000256" key="1">
    <source>
        <dbReference type="SAM" id="MobiDB-lite"/>
    </source>
</evidence>
<organism evidence="2 3">
    <name type="scientific">Tanacetum coccineum</name>
    <dbReference type="NCBI Taxonomy" id="301880"/>
    <lineage>
        <taxon>Eukaryota</taxon>
        <taxon>Viridiplantae</taxon>
        <taxon>Streptophyta</taxon>
        <taxon>Embryophyta</taxon>
        <taxon>Tracheophyta</taxon>
        <taxon>Spermatophyta</taxon>
        <taxon>Magnoliopsida</taxon>
        <taxon>eudicotyledons</taxon>
        <taxon>Gunneridae</taxon>
        <taxon>Pentapetalae</taxon>
        <taxon>asterids</taxon>
        <taxon>campanulids</taxon>
        <taxon>Asterales</taxon>
        <taxon>Asteraceae</taxon>
        <taxon>Asteroideae</taxon>
        <taxon>Anthemideae</taxon>
        <taxon>Anthemidinae</taxon>
        <taxon>Tanacetum</taxon>
    </lineage>
</organism>
<protein>
    <recommendedName>
        <fullName evidence="4">AH domain-containing protein</fullName>
    </recommendedName>
</protein>
<feature type="region of interest" description="Disordered" evidence="1">
    <location>
        <begin position="222"/>
        <end position="245"/>
    </location>
</feature>
<dbReference type="EMBL" id="BQNB010019288">
    <property type="protein sequence ID" value="GJT83736.1"/>
    <property type="molecule type" value="Genomic_DNA"/>
</dbReference>
<gene>
    <name evidence="2" type="ORF">Tco_1058078</name>
</gene>
<evidence type="ECO:0000313" key="2">
    <source>
        <dbReference type="EMBL" id="GJT83736.1"/>
    </source>
</evidence>
<keyword evidence="3" id="KW-1185">Reference proteome</keyword>
<sequence>MRSQLNDSENITKVRTKVTTQNEGTRGFKHIREAFEKDIIPFVKSLKDTFTTFDQGLFKEITEMKEAFNQMETKQILSQDVLCIAMRVDVVNNCVRPVNDNHLAYAEMEQSYIGEYSKVLELEAELSKKKDMVKKVVYNELSNRFYNSHVVALAMYKLDLPPLSLKLKRNREVHVDYLKQAKAHADTLCAIFEQAKDLKPLDNVLDYACKFTTRIQELQIKSAEPSESTRNTPKQADSQNSKNTNQPLLTFIGVKSFTKAEQSTTSL</sequence>
<feature type="compositionally biased region" description="Polar residues" evidence="1">
    <location>
        <begin position="225"/>
        <end position="245"/>
    </location>
</feature>
<reference evidence="2" key="1">
    <citation type="journal article" date="2022" name="Int. J. Mol. Sci.">
        <title>Draft Genome of Tanacetum Coccineum: Genomic Comparison of Closely Related Tanacetum-Family Plants.</title>
        <authorList>
            <person name="Yamashiro T."/>
            <person name="Shiraishi A."/>
            <person name="Nakayama K."/>
            <person name="Satake H."/>
        </authorList>
    </citation>
    <scope>NUCLEOTIDE SEQUENCE</scope>
</reference>
<comment type="caution">
    <text evidence="2">The sequence shown here is derived from an EMBL/GenBank/DDBJ whole genome shotgun (WGS) entry which is preliminary data.</text>
</comment>
<reference evidence="2" key="2">
    <citation type="submission" date="2022-01" db="EMBL/GenBank/DDBJ databases">
        <authorList>
            <person name="Yamashiro T."/>
            <person name="Shiraishi A."/>
            <person name="Satake H."/>
            <person name="Nakayama K."/>
        </authorList>
    </citation>
    <scope>NUCLEOTIDE SEQUENCE</scope>
</reference>
<dbReference type="Proteomes" id="UP001151760">
    <property type="component" value="Unassembled WGS sequence"/>
</dbReference>
<name>A0ABQ5H762_9ASTR</name>